<accession>A0AA86PKC0</accession>
<organism evidence="1">
    <name type="scientific">Hexamita inflata</name>
    <dbReference type="NCBI Taxonomy" id="28002"/>
    <lineage>
        <taxon>Eukaryota</taxon>
        <taxon>Metamonada</taxon>
        <taxon>Diplomonadida</taxon>
        <taxon>Hexamitidae</taxon>
        <taxon>Hexamitinae</taxon>
        <taxon>Hexamita</taxon>
    </lineage>
</organism>
<reference evidence="1" key="1">
    <citation type="submission" date="2023-06" db="EMBL/GenBank/DDBJ databases">
        <authorList>
            <person name="Kurt Z."/>
        </authorList>
    </citation>
    <scope>NUCLEOTIDE SEQUENCE</scope>
</reference>
<evidence type="ECO:0000313" key="1">
    <source>
        <dbReference type="EMBL" id="CAI9936844.1"/>
    </source>
</evidence>
<evidence type="ECO:0000313" key="3">
    <source>
        <dbReference type="Proteomes" id="UP001642409"/>
    </source>
</evidence>
<evidence type="ECO:0000313" key="2">
    <source>
        <dbReference type="EMBL" id="CAL6025327.1"/>
    </source>
</evidence>
<dbReference type="Proteomes" id="UP001642409">
    <property type="component" value="Unassembled WGS sequence"/>
</dbReference>
<dbReference type="EMBL" id="CAXDID020000098">
    <property type="protein sequence ID" value="CAL6025327.1"/>
    <property type="molecule type" value="Genomic_DNA"/>
</dbReference>
<reference evidence="2 3" key="2">
    <citation type="submission" date="2024-07" db="EMBL/GenBank/DDBJ databases">
        <authorList>
            <person name="Akdeniz Z."/>
        </authorList>
    </citation>
    <scope>NUCLEOTIDE SEQUENCE [LARGE SCALE GENOMIC DNA]</scope>
</reference>
<protein>
    <submittedName>
        <fullName evidence="2">Hypothetical_protein</fullName>
    </submittedName>
</protein>
<dbReference type="EMBL" id="CATOUU010000642">
    <property type="protein sequence ID" value="CAI9936844.1"/>
    <property type="molecule type" value="Genomic_DNA"/>
</dbReference>
<dbReference type="AlphaFoldDB" id="A0AA86PKC0"/>
<comment type="caution">
    <text evidence="1">The sequence shown here is derived from an EMBL/GenBank/DDBJ whole genome shotgun (WGS) entry which is preliminary data.</text>
</comment>
<proteinExistence type="predicted"/>
<gene>
    <name evidence="1" type="ORF">HINF_LOCUS24489</name>
    <name evidence="2" type="ORF">HINF_LOCUS30165</name>
</gene>
<sequence length="200" mass="23983">MFLEHLASVLSDPHCFPEYVSAIIRMRIFLALHVYVQHILLQLEVKKYILKFGQQFQQLEPEPRQVQQSLWSPGLQQLIDLIPDIFMHVQVLVYIPLNFHLYLHKFRAHVFSGNLFRVGEAASQSLMEMSIQFCRFLTYWAGRDACFRTSSMFHISYRVLIFYRSISHCRLMSLRKQNVTFIERLQDQYQVGWRNYIIKY</sequence>
<name>A0AA86PKC0_9EUKA</name>
<keyword evidence="3" id="KW-1185">Reference proteome</keyword>